<evidence type="ECO:0000313" key="4">
    <source>
        <dbReference type="EMBL" id="TYQ07639.1"/>
    </source>
</evidence>
<keyword evidence="2" id="KW-0560">Oxidoreductase</keyword>
<dbReference type="EMBL" id="VNIQ01000001">
    <property type="protein sequence ID" value="TYQ07639.1"/>
    <property type="molecule type" value="Genomic_DNA"/>
</dbReference>
<dbReference type="Gene3D" id="2.30.110.10">
    <property type="entry name" value="Electron Transport, Fmn-binding Protein, Chain A"/>
    <property type="match status" value="1"/>
</dbReference>
<dbReference type="AlphaFoldDB" id="A0A652YVD8"/>
<proteinExistence type="inferred from homology"/>
<dbReference type="SMART" id="SM00903">
    <property type="entry name" value="Flavin_Reduct"/>
    <property type="match status" value="1"/>
</dbReference>
<evidence type="ECO:0000256" key="2">
    <source>
        <dbReference type="ARBA" id="ARBA00023002"/>
    </source>
</evidence>
<dbReference type="GO" id="GO:0010181">
    <property type="term" value="F:FMN binding"/>
    <property type="evidence" value="ECO:0007669"/>
    <property type="project" value="InterPro"/>
</dbReference>
<dbReference type="PANTHER" id="PTHR30466">
    <property type="entry name" value="FLAVIN REDUCTASE"/>
    <property type="match status" value="1"/>
</dbReference>
<feature type="domain" description="Flavin reductase like" evidence="3">
    <location>
        <begin position="20"/>
        <end position="159"/>
    </location>
</feature>
<reference evidence="4" key="1">
    <citation type="submission" date="2019-07" db="EMBL/GenBank/DDBJ databases">
        <title>Genomic Encyclopedia of Type Strains, Phase IV (KMG-IV): sequencing the most valuable type-strain genomes for metagenomic binning, comparative biology and taxonomic classification.</title>
        <authorList>
            <person name="Goeker M."/>
        </authorList>
    </citation>
    <scope>NUCLEOTIDE SEQUENCE</scope>
    <source>
        <strain evidence="4">DSM 44596</strain>
    </source>
</reference>
<dbReference type="SUPFAM" id="SSF50475">
    <property type="entry name" value="FMN-binding split barrel"/>
    <property type="match status" value="1"/>
</dbReference>
<sequence length="172" mass="18888">MQDSSENLQSPDSGAFERIVGALNYPMFVVTTQVGDQRAGCLVGFASQISISPPRFLIGLSNKNHTYRLAAAAEHLAVHLIPRRNDAIAKLFGESTGDDIDKFTRCEWSHGPFGLPILEEAEAWFAGRILEQVDTGDHVAFLLEPETGYAPEELDEYITFADVRALEPGHDA</sequence>
<comment type="caution">
    <text evidence="4">The sequence shown here is derived from an EMBL/GenBank/DDBJ whole genome shotgun (WGS) entry which is preliminary data.</text>
</comment>
<evidence type="ECO:0000256" key="1">
    <source>
        <dbReference type="ARBA" id="ARBA00008898"/>
    </source>
</evidence>
<dbReference type="GO" id="GO:0042602">
    <property type="term" value="F:riboflavin reductase (NADPH) activity"/>
    <property type="evidence" value="ECO:0007669"/>
    <property type="project" value="TreeGrafter"/>
</dbReference>
<accession>A0A652YVD8</accession>
<evidence type="ECO:0000259" key="3">
    <source>
        <dbReference type="SMART" id="SM00903"/>
    </source>
</evidence>
<protein>
    <submittedName>
        <fullName evidence="4">Flavin reductase (DIM6/NTAB) family NADH-FMN oxidoreductase RutF</fullName>
    </submittedName>
</protein>
<name>A0A652YVD8_NOCGL</name>
<organism evidence="4">
    <name type="scientific">Nocardia globerula</name>
    <dbReference type="NCBI Taxonomy" id="1818"/>
    <lineage>
        <taxon>Bacteria</taxon>
        <taxon>Bacillati</taxon>
        <taxon>Actinomycetota</taxon>
        <taxon>Actinomycetes</taxon>
        <taxon>Mycobacteriales</taxon>
        <taxon>Nocardiaceae</taxon>
        <taxon>Nocardia</taxon>
    </lineage>
</organism>
<dbReference type="PANTHER" id="PTHR30466:SF15">
    <property type="entry name" value="POSSIBLE OXIDOREDUCTASE"/>
    <property type="match status" value="1"/>
</dbReference>
<gene>
    <name evidence="4" type="ORF">FNL38_1013</name>
</gene>
<dbReference type="InterPro" id="IPR002563">
    <property type="entry name" value="Flavin_Rdtase-like_dom"/>
</dbReference>
<dbReference type="InterPro" id="IPR050268">
    <property type="entry name" value="NADH-dep_flavin_reductase"/>
</dbReference>
<dbReference type="InterPro" id="IPR012349">
    <property type="entry name" value="Split_barrel_FMN-bd"/>
</dbReference>
<comment type="similarity">
    <text evidence="1">Belongs to the non-flavoprotein flavin reductase family.</text>
</comment>
<dbReference type="Pfam" id="PF01613">
    <property type="entry name" value="Flavin_Reduct"/>
    <property type="match status" value="1"/>
</dbReference>